<evidence type="ECO:0000313" key="2">
    <source>
        <dbReference type="EMBL" id="GGR21947.1"/>
    </source>
</evidence>
<evidence type="ECO:0008006" key="4">
    <source>
        <dbReference type="Google" id="ProtNLM"/>
    </source>
</evidence>
<feature type="signal peptide" evidence="1">
    <location>
        <begin position="1"/>
        <end position="23"/>
    </location>
</feature>
<feature type="chain" id="PRO_5037318909" description="Secreted protein" evidence="1">
    <location>
        <begin position="24"/>
        <end position="149"/>
    </location>
</feature>
<dbReference type="EMBL" id="BMRJ01000001">
    <property type="protein sequence ID" value="GGR21947.1"/>
    <property type="molecule type" value="Genomic_DNA"/>
</dbReference>
<reference evidence="2" key="2">
    <citation type="submission" date="2020-09" db="EMBL/GenBank/DDBJ databases">
        <authorList>
            <person name="Sun Q."/>
            <person name="Ohkuma M."/>
        </authorList>
    </citation>
    <scope>NUCLEOTIDE SEQUENCE</scope>
    <source>
        <strain evidence="2">JCM 3346</strain>
    </source>
</reference>
<evidence type="ECO:0000313" key="3">
    <source>
        <dbReference type="Proteomes" id="UP000610303"/>
    </source>
</evidence>
<accession>A0A918CHT5</accession>
<proteinExistence type="predicted"/>
<keyword evidence="3" id="KW-1185">Reference proteome</keyword>
<keyword evidence="1" id="KW-0732">Signal</keyword>
<sequence>MSAAYPRLRLGLLAATAVVTATALTGCFANPVEDLVNQGIEGAVEEATGGDVSLGGELPADFPAEVPLPEGEVVFAAGTAGEGWVVTMTSSAADPVADAAAALEGAGFTVDTTLSGTDAGASVYTNEKYLVVVAGDGENIAFTVTAKPQ</sequence>
<comment type="caution">
    <text evidence="2">The sequence shown here is derived from an EMBL/GenBank/DDBJ whole genome shotgun (WGS) entry which is preliminary data.</text>
</comment>
<organism evidence="2 3">
    <name type="scientific">Agromyces mediolanus</name>
    <name type="common">Corynebacterium mediolanum</name>
    <dbReference type="NCBI Taxonomy" id="41986"/>
    <lineage>
        <taxon>Bacteria</taxon>
        <taxon>Bacillati</taxon>
        <taxon>Actinomycetota</taxon>
        <taxon>Actinomycetes</taxon>
        <taxon>Micrococcales</taxon>
        <taxon>Microbacteriaceae</taxon>
        <taxon>Agromyces</taxon>
    </lineage>
</organism>
<dbReference type="RefSeq" id="WP_189084566.1">
    <property type="nucleotide sequence ID" value="NZ_BMRJ01000001.1"/>
</dbReference>
<evidence type="ECO:0000256" key="1">
    <source>
        <dbReference type="SAM" id="SignalP"/>
    </source>
</evidence>
<dbReference type="AlphaFoldDB" id="A0A918CHT5"/>
<name>A0A918CHT5_AGRME</name>
<reference evidence="2" key="1">
    <citation type="journal article" date="2014" name="Int. J. Syst. Evol. Microbiol.">
        <title>Complete genome sequence of Corynebacterium casei LMG S-19264T (=DSM 44701T), isolated from a smear-ripened cheese.</title>
        <authorList>
            <consortium name="US DOE Joint Genome Institute (JGI-PGF)"/>
            <person name="Walter F."/>
            <person name="Albersmeier A."/>
            <person name="Kalinowski J."/>
            <person name="Ruckert C."/>
        </authorList>
    </citation>
    <scope>NUCLEOTIDE SEQUENCE</scope>
    <source>
        <strain evidence="2">JCM 3346</strain>
    </source>
</reference>
<protein>
    <recommendedName>
        <fullName evidence="4">Secreted protein</fullName>
    </recommendedName>
</protein>
<dbReference type="Proteomes" id="UP000610303">
    <property type="component" value="Unassembled WGS sequence"/>
</dbReference>
<dbReference type="PROSITE" id="PS51257">
    <property type="entry name" value="PROKAR_LIPOPROTEIN"/>
    <property type="match status" value="1"/>
</dbReference>
<gene>
    <name evidence="2" type="ORF">GCM10010196_14380</name>
</gene>